<organism evidence="2 3">
    <name type="scientific">Plenodomus tracheiphilus IPT5</name>
    <dbReference type="NCBI Taxonomy" id="1408161"/>
    <lineage>
        <taxon>Eukaryota</taxon>
        <taxon>Fungi</taxon>
        <taxon>Dikarya</taxon>
        <taxon>Ascomycota</taxon>
        <taxon>Pezizomycotina</taxon>
        <taxon>Dothideomycetes</taxon>
        <taxon>Pleosporomycetidae</taxon>
        <taxon>Pleosporales</taxon>
        <taxon>Pleosporineae</taxon>
        <taxon>Leptosphaeriaceae</taxon>
        <taxon>Plenodomus</taxon>
    </lineage>
</organism>
<sequence length="324" mass="37472">MSSRTSGGSPDIFQPFQSRSLASSLFKLTSLIVSGNITLATCFLTDSLLVMNRRQVHPSWYHMLPGDNPDIARKLFLKADFSIEENDGGSVDGEYEIEEEASDDSVEYVGEEDENDDEVYHTEGGYGRKVSEPMDIPCILVLLRAPLSLDYPRNELPQLNCSIDIMNAEEDDFERCTDFAEDTIFHPMVQNIADYMDLVNRKFSMTWVHPRLKYHSLGDLYYKTRMPTDGEYIDASWKNMLICRPAVRKVILSLRWPHIHAHRLYTIEAEEGYGVTVGQFVYYTRRMLSHAKNDVEGFSRQMMVFCQKCGSRDEWYEREGWEDE</sequence>
<keyword evidence="3" id="KW-1185">Reference proteome</keyword>
<feature type="compositionally biased region" description="Acidic residues" evidence="1">
    <location>
        <begin position="99"/>
        <end position="117"/>
    </location>
</feature>
<dbReference type="OrthoDB" id="3800738at2759"/>
<feature type="region of interest" description="Disordered" evidence="1">
    <location>
        <begin position="99"/>
        <end position="126"/>
    </location>
</feature>
<accession>A0A6A7BMT5</accession>
<dbReference type="Proteomes" id="UP000799423">
    <property type="component" value="Unassembled WGS sequence"/>
</dbReference>
<reference evidence="2" key="1">
    <citation type="submission" date="2020-01" db="EMBL/GenBank/DDBJ databases">
        <authorList>
            <consortium name="DOE Joint Genome Institute"/>
            <person name="Haridas S."/>
            <person name="Albert R."/>
            <person name="Binder M."/>
            <person name="Bloem J."/>
            <person name="Labutti K."/>
            <person name="Salamov A."/>
            <person name="Andreopoulos B."/>
            <person name="Baker S.E."/>
            <person name="Barry K."/>
            <person name="Bills G."/>
            <person name="Bluhm B.H."/>
            <person name="Cannon C."/>
            <person name="Castanera R."/>
            <person name="Culley D.E."/>
            <person name="Daum C."/>
            <person name="Ezra D."/>
            <person name="Gonzalez J.B."/>
            <person name="Henrissat B."/>
            <person name="Kuo A."/>
            <person name="Liang C."/>
            <person name="Lipzen A."/>
            <person name="Lutzoni F."/>
            <person name="Magnuson J."/>
            <person name="Mondo S."/>
            <person name="Nolan M."/>
            <person name="Ohm R."/>
            <person name="Pangilinan J."/>
            <person name="Park H.-J."/>
            <person name="Ramirez L."/>
            <person name="Alfaro M."/>
            <person name="Sun H."/>
            <person name="Tritt A."/>
            <person name="Yoshinaga Y."/>
            <person name="Zwiers L.-H."/>
            <person name="Turgeon B.G."/>
            <person name="Goodwin S.B."/>
            <person name="Spatafora J.W."/>
            <person name="Crous P.W."/>
            <person name="Grigoriev I.V."/>
        </authorList>
    </citation>
    <scope>NUCLEOTIDE SEQUENCE</scope>
    <source>
        <strain evidence="2">IPT5</strain>
    </source>
</reference>
<name>A0A6A7BMT5_9PLEO</name>
<evidence type="ECO:0000313" key="3">
    <source>
        <dbReference type="Proteomes" id="UP000799423"/>
    </source>
</evidence>
<proteinExistence type="predicted"/>
<dbReference type="EMBL" id="MU006289">
    <property type="protein sequence ID" value="KAF2856117.1"/>
    <property type="molecule type" value="Genomic_DNA"/>
</dbReference>
<protein>
    <submittedName>
        <fullName evidence="2">Uncharacterized protein</fullName>
    </submittedName>
</protein>
<dbReference type="AlphaFoldDB" id="A0A6A7BMT5"/>
<gene>
    <name evidence="2" type="ORF">T440DRAFT_463450</name>
</gene>
<evidence type="ECO:0000256" key="1">
    <source>
        <dbReference type="SAM" id="MobiDB-lite"/>
    </source>
</evidence>
<evidence type="ECO:0000313" key="2">
    <source>
        <dbReference type="EMBL" id="KAF2856117.1"/>
    </source>
</evidence>